<keyword evidence="7" id="KW-0653">Protein transport</keyword>
<comment type="caution">
    <text evidence="12">The sequence shown here is derived from an EMBL/GenBank/DDBJ whole genome shotgun (WGS) entry which is preliminary data.</text>
</comment>
<dbReference type="Pfam" id="PF21687">
    <property type="entry name" value="T2SSK_1st"/>
    <property type="match status" value="1"/>
</dbReference>
<dbReference type="InterPro" id="IPR005628">
    <property type="entry name" value="GspK"/>
</dbReference>
<keyword evidence="5 10" id="KW-0997">Cell inner membrane</keyword>
<feature type="domain" description="T2SS protein K first SAM-like" evidence="11">
    <location>
        <begin position="104"/>
        <end position="214"/>
    </location>
</feature>
<proteinExistence type="inferred from homology"/>
<evidence type="ECO:0000313" key="13">
    <source>
        <dbReference type="Proteomes" id="UP000252915"/>
    </source>
</evidence>
<keyword evidence="3 10" id="KW-0813">Transport</keyword>
<evidence type="ECO:0000256" key="6">
    <source>
        <dbReference type="ARBA" id="ARBA00022692"/>
    </source>
</evidence>
<evidence type="ECO:0000256" key="8">
    <source>
        <dbReference type="ARBA" id="ARBA00022989"/>
    </source>
</evidence>
<keyword evidence="4 10" id="KW-1003">Cell membrane</keyword>
<dbReference type="InterPro" id="IPR049031">
    <property type="entry name" value="T2SSK_SAM-like_1st"/>
</dbReference>
<comment type="similarity">
    <text evidence="2 10">Belongs to the GSP K family.</text>
</comment>
<dbReference type="SUPFAM" id="SSF54523">
    <property type="entry name" value="Pili subunits"/>
    <property type="match status" value="1"/>
</dbReference>
<evidence type="ECO:0000256" key="2">
    <source>
        <dbReference type="ARBA" id="ARBA00007246"/>
    </source>
</evidence>
<dbReference type="PIRSF" id="PIRSF002786">
    <property type="entry name" value="XcpX"/>
    <property type="match status" value="1"/>
</dbReference>
<evidence type="ECO:0000256" key="1">
    <source>
        <dbReference type="ARBA" id="ARBA00004533"/>
    </source>
</evidence>
<reference evidence="12 13" key="1">
    <citation type="journal article" date="2018" name="Microbiome">
        <title>Fine metagenomic profile of the Mediterranean stratified and mixed water columns revealed by assembly and recruitment.</title>
        <authorList>
            <person name="Haro-Moreno J.M."/>
            <person name="Lopez-Perez M."/>
            <person name="De La Torre J.R."/>
            <person name="Picazo A."/>
            <person name="Camacho A."/>
            <person name="Rodriguez-Valera F."/>
        </authorList>
    </citation>
    <scope>NUCLEOTIDE SEQUENCE [LARGE SCALE GENOMIC DNA]</scope>
    <source>
        <strain evidence="12">MED-G78</strain>
    </source>
</reference>
<dbReference type="InterPro" id="IPR038072">
    <property type="entry name" value="GspK_central_sf"/>
</dbReference>
<accession>A0A368C556</accession>
<evidence type="ECO:0000256" key="9">
    <source>
        <dbReference type="ARBA" id="ARBA00023136"/>
    </source>
</evidence>
<evidence type="ECO:0000256" key="4">
    <source>
        <dbReference type="ARBA" id="ARBA00022475"/>
    </source>
</evidence>
<keyword evidence="8" id="KW-1133">Transmembrane helix</keyword>
<keyword evidence="6" id="KW-0812">Transmembrane</keyword>
<sequence>MYIKNKDKGVILISVLLIVLVLSAIAMSIGSNFLLAFKRSVYQDLESNSLELFHNIESISIKRIEEKNRFGSQILTKEDPLFKDAFYYEHPSGQLFAQLSDASNCLNINSIVSLSNNNYIPNPKGIAAFKKLLILKEFDERNIDSLLDQMIDWIDVDNQPRGSGLEDYFYTGPLHKPQQYTSKRLFYDLSELKNLPAISYFDWKKLKENICVVPFAGMSKVNINLLNEADYEVLTAVLPNISINDAKLIISNTPKDGYIDIRQLMQDFPSIDFTNSNASIFFTSNLFLLKSEIIKDELKVSAESVIYLENNRTGYIISRSYNGL</sequence>
<evidence type="ECO:0000256" key="5">
    <source>
        <dbReference type="ARBA" id="ARBA00022519"/>
    </source>
</evidence>
<evidence type="ECO:0000256" key="10">
    <source>
        <dbReference type="PIRNR" id="PIRNR002786"/>
    </source>
</evidence>
<dbReference type="AlphaFoldDB" id="A0A368C556"/>
<dbReference type="PANTHER" id="PTHR38831:SF1">
    <property type="entry name" value="TYPE II SECRETION SYSTEM PROTEIN K-RELATED"/>
    <property type="match status" value="1"/>
</dbReference>
<dbReference type="SUPFAM" id="SSF158544">
    <property type="entry name" value="GspK insert domain-like"/>
    <property type="match status" value="2"/>
</dbReference>
<evidence type="ECO:0000256" key="7">
    <source>
        <dbReference type="ARBA" id="ARBA00022927"/>
    </source>
</evidence>
<evidence type="ECO:0000259" key="11">
    <source>
        <dbReference type="Pfam" id="PF21687"/>
    </source>
</evidence>
<comment type="subcellular location">
    <subcellularLocation>
        <location evidence="1 10">Cell inner membrane</location>
    </subcellularLocation>
</comment>
<dbReference type="GO" id="GO:0009306">
    <property type="term" value="P:protein secretion"/>
    <property type="evidence" value="ECO:0007669"/>
    <property type="project" value="InterPro"/>
</dbReference>
<dbReference type="Gene3D" id="1.10.40.60">
    <property type="entry name" value="EpsJ-like"/>
    <property type="match status" value="2"/>
</dbReference>
<dbReference type="EMBL" id="QOPI01000010">
    <property type="protein sequence ID" value="RCL44710.1"/>
    <property type="molecule type" value="Genomic_DNA"/>
</dbReference>
<evidence type="ECO:0000313" key="12">
    <source>
        <dbReference type="EMBL" id="RCL44710.1"/>
    </source>
</evidence>
<dbReference type="PANTHER" id="PTHR38831">
    <property type="entry name" value="TYPE II SECRETION SYSTEM PROTEIN K"/>
    <property type="match status" value="1"/>
</dbReference>
<keyword evidence="9 10" id="KW-0472">Membrane</keyword>
<dbReference type="NCBIfam" id="NF037980">
    <property type="entry name" value="T2SS_GspK"/>
    <property type="match status" value="1"/>
</dbReference>
<protein>
    <recommendedName>
        <fullName evidence="10">Type II secretion system protein K</fullName>
    </recommendedName>
</protein>
<organism evidence="12 13">
    <name type="scientific">SAR86 cluster bacterium</name>
    <dbReference type="NCBI Taxonomy" id="2030880"/>
    <lineage>
        <taxon>Bacteria</taxon>
        <taxon>Pseudomonadati</taxon>
        <taxon>Pseudomonadota</taxon>
        <taxon>Gammaproteobacteria</taxon>
        <taxon>SAR86 cluster</taxon>
    </lineage>
</organism>
<dbReference type="Proteomes" id="UP000252915">
    <property type="component" value="Unassembled WGS sequence"/>
</dbReference>
<dbReference type="InterPro" id="IPR045584">
    <property type="entry name" value="Pilin-like"/>
</dbReference>
<evidence type="ECO:0000256" key="3">
    <source>
        <dbReference type="ARBA" id="ARBA00022448"/>
    </source>
</evidence>
<dbReference type="GO" id="GO:0005886">
    <property type="term" value="C:plasma membrane"/>
    <property type="evidence" value="ECO:0007669"/>
    <property type="project" value="UniProtKB-SubCell"/>
</dbReference>
<gene>
    <name evidence="12" type="ORF">DBW92_02515</name>
</gene>
<dbReference type="Gene3D" id="3.30.1300.30">
    <property type="entry name" value="GSPII I/J protein-like"/>
    <property type="match status" value="1"/>
</dbReference>
<name>A0A368C556_9GAMM</name>